<organism evidence="2 3">
    <name type="scientific">Skermanella aerolata</name>
    <dbReference type="NCBI Taxonomy" id="393310"/>
    <lineage>
        <taxon>Bacteria</taxon>
        <taxon>Pseudomonadati</taxon>
        <taxon>Pseudomonadota</taxon>
        <taxon>Alphaproteobacteria</taxon>
        <taxon>Rhodospirillales</taxon>
        <taxon>Azospirillaceae</taxon>
        <taxon>Skermanella</taxon>
    </lineage>
</organism>
<dbReference type="InterPro" id="IPR038713">
    <property type="entry name" value="Terminase_Gp1_N_sf"/>
</dbReference>
<gene>
    <name evidence="2" type="ORF">SAE02_19490</name>
</gene>
<dbReference type="EMBL" id="BJYZ01000007">
    <property type="protein sequence ID" value="GEO37801.1"/>
    <property type="molecule type" value="Genomic_DNA"/>
</dbReference>
<accession>A0A512DMV4</accession>
<comment type="caution">
    <text evidence="2">The sequence shown here is derived from an EMBL/GenBank/DDBJ whole genome shotgun (WGS) entry which is preliminary data.</text>
</comment>
<evidence type="ECO:0008006" key="4">
    <source>
        <dbReference type="Google" id="ProtNLM"/>
    </source>
</evidence>
<dbReference type="OrthoDB" id="7370003at2"/>
<evidence type="ECO:0000256" key="1">
    <source>
        <dbReference type="SAM" id="MobiDB-lite"/>
    </source>
</evidence>
<dbReference type="InterPro" id="IPR005335">
    <property type="entry name" value="Terminase_ssu"/>
</dbReference>
<protein>
    <recommendedName>
        <fullName evidence="4">Terminase</fullName>
    </recommendedName>
</protein>
<feature type="region of interest" description="Disordered" evidence="1">
    <location>
        <begin position="156"/>
        <end position="197"/>
    </location>
</feature>
<keyword evidence="3" id="KW-1185">Reference proteome</keyword>
<dbReference type="GO" id="GO:0051276">
    <property type="term" value="P:chromosome organization"/>
    <property type="evidence" value="ECO:0007669"/>
    <property type="project" value="InterPro"/>
</dbReference>
<dbReference type="Proteomes" id="UP000321523">
    <property type="component" value="Unassembled WGS sequence"/>
</dbReference>
<name>A0A512DMV4_9PROT</name>
<evidence type="ECO:0000313" key="2">
    <source>
        <dbReference type="EMBL" id="GEO37801.1"/>
    </source>
</evidence>
<evidence type="ECO:0000313" key="3">
    <source>
        <dbReference type="Proteomes" id="UP000321523"/>
    </source>
</evidence>
<dbReference type="RefSeq" id="WP_044426722.1">
    <property type="nucleotide sequence ID" value="NZ_BJYZ01000007.1"/>
</dbReference>
<dbReference type="Pfam" id="PF03592">
    <property type="entry name" value="Terminase_2"/>
    <property type="match status" value="1"/>
</dbReference>
<sequence>MSQSAEASAETLSSCPPPTLSHRQEAFARHVASGTTLTDAARLAGYAWDSARQTGSRLMKEPHVAARVADLTHAKEDQRQGELDELVGGLKRVMIDAMARKNDFAALRAIDMIARLRGIVPTTAKRSSGIAAALEEMRQCQEDDTEAEAADVDFTPETVFDPPMPPEHPRLVEPMPAPEPEPASPAQASAQARATANEATRAAVRRKLFCYEHLLTRHPELSSQIHDLSDALAYFDDGDTLLPPELWPGGADRR</sequence>
<feature type="compositionally biased region" description="Polar residues" evidence="1">
    <location>
        <begin position="1"/>
        <end position="14"/>
    </location>
</feature>
<dbReference type="Gene3D" id="1.10.10.1400">
    <property type="entry name" value="Terminase, small subunit, N-terminal DNA-binding domain, HTH motif"/>
    <property type="match status" value="1"/>
</dbReference>
<feature type="compositionally biased region" description="Low complexity" evidence="1">
    <location>
        <begin position="184"/>
        <end position="197"/>
    </location>
</feature>
<dbReference type="AlphaFoldDB" id="A0A512DMV4"/>
<proteinExistence type="predicted"/>
<reference evidence="2 3" key="1">
    <citation type="submission" date="2019-07" db="EMBL/GenBank/DDBJ databases">
        <title>Whole genome shotgun sequence of Skermanella aerolata NBRC 106429.</title>
        <authorList>
            <person name="Hosoyama A."/>
            <person name="Uohara A."/>
            <person name="Ohji S."/>
            <person name="Ichikawa N."/>
        </authorList>
    </citation>
    <scope>NUCLEOTIDE SEQUENCE [LARGE SCALE GENOMIC DNA]</scope>
    <source>
        <strain evidence="2 3">NBRC 106429</strain>
    </source>
</reference>
<feature type="region of interest" description="Disordered" evidence="1">
    <location>
        <begin position="1"/>
        <end position="20"/>
    </location>
</feature>